<evidence type="ECO:0000256" key="2">
    <source>
        <dbReference type="ARBA" id="ARBA00022692"/>
    </source>
</evidence>
<feature type="compositionally biased region" description="Basic and acidic residues" evidence="5">
    <location>
        <begin position="284"/>
        <end position="294"/>
    </location>
</feature>
<dbReference type="OrthoDB" id="2804569at2759"/>
<dbReference type="PANTHER" id="PTHR15549">
    <property type="entry name" value="PAIRED IMMUNOGLOBULIN-LIKE TYPE 2 RECEPTOR"/>
    <property type="match status" value="1"/>
</dbReference>
<proteinExistence type="predicted"/>
<sequence length="331" mass="34832">MQRNEILHFLLLLLFASLAVADGCDDNTRRRRDDSDNGDSCSSSSHHSSRTSSSTSGLSSATGTPLNDSDKHSSSHGGVSGGAIAGIVVGVVLGSLLLLLILFWLHRKRRQQRVRLEDGTAVLAAASQGIRGPHGAHATGSASAMRTYGNMPPSTAEVGSGAVMPLVAAAALASRGKQPSGANITRSATRSSLPNPYDANDEPLLANTNRVNRDRDLPPTPAHYANAPTTSLSGSPSSFPAASDANVAAFLARENTNRTTRTSASTLHDEMAAYQKRLEAHHEKEMQVRDDHSVDGPSSMMPLEPPPEYRESIPTGSTSDLGEMSHGTVGH</sequence>
<keyword evidence="9" id="KW-1185">Reference proteome</keyword>
<keyword evidence="4 6" id="KW-0472">Membrane</keyword>
<evidence type="ECO:0000256" key="1">
    <source>
        <dbReference type="ARBA" id="ARBA00004167"/>
    </source>
</evidence>
<feature type="region of interest" description="Disordered" evidence="5">
    <location>
        <begin position="284"/>
        <end position="331"/>
    </location>
</feature>
<comment type="caution">
    <text evidence="8">The sequence shown here is derived from an EMBL/GenBank/DDBJ whole genome shotgun (WGS) entry which is preliminary data.</text>
</comment>
<comment type="subcellular location">
    <subcellularLocation>
        <location evidence="1">Membrane</location>
        <topology evidence="1">Single-pass membrane protein</topology>
    </subcellularLocation>
</comment>
<dbReference type="GO" id="GO:0071944">
    <property type="term" value="C:cell periphery"/>
    <property type="evidence" value="ECO:0007669"/>
    <property type="project" value="UniProtKB-ARBA"/>
</dbReference>
<dbReference type="AlphaFoldDB" id="A0A9P3LI81"/>
<feature type="chain" id="PRO_5040179291" evidence="7">
    <location>
        <begin position="22"/>
        <end position="331"/>
    </location>
</feature>
<feature type="transmembrane region" description="Helical" evidence="6">
    <location>
        <begin position="83"/>
        <end position="105"/>
    </location>
</feature>
<feature type="signal peptide" evidence="7">
    <location>
        <begin position="1"/>
        <end position="21"/>
    </location>
</feature>
<reference evidence="8 9" key="1">
    <citation type="submission" date="2021-08" db="EMBL/GenBank/DDBJ databases">
        <title>Draft Genome Sequence of Phanerochaete sordida strain YK-624.</title>
        <authorList>
            <person name="Mori T."/>
            <person name="Dohra H."/>
            <person name="Suzuki T."/>
            <person name="Kawagishi H."/>
            <person name="Hirai H."/>
        </authorList>
    </citation>
    <scope>NUCLEOTIDE SEQUENCE [LARGE SCALE GENOMIC DNA]</scope>
    <source>
        <strain evidence="8 9">YK-624</strain>
    </source>
</reference>
<evidence type="ECO:0000256" key="7">
    <source>
        <dbReference type="SAM" id="SignalP"/>
    </source>
</evidence>
<name>A0A9P3LI81_9APHY</name>
<evidence type="ECO:0000256" key="4">
    <source>
        <dbReference type="ARBA" id="ARBA00023136"/>
    </source>
</evidence>
<evidence type="ECO:0000256" key="6">
    <source>
        <dbReference type="SAM" id="Phobius"/>
    </source>
</evidence>
<evidence type="ECO:0000256" key="5">
    <source>
        <dbReference type="SAM" id="MobiDB-lite"/>
    </source>
</evidence>
<dbReference type="Proteomes" id="UP000703269">
    <property type="component" value="Unassembled WGS sequence"/>
</dbReference>
<dbReference type="InterPro" id="IPR051694">
    <property type="entry name" value="Immunoregulatory_rcpt-like"/>
</dbReference>
<evidence type="ECO:0000313" key="8">
    <source>
        <dbReference type="EMBL" id="GJE94902.1"/>
    </source>
</evidence>
<feature type="region of interest" description="Disordered" evidence="5">
    <location>
        <begin position="175"/>
        <end position="241"/>
    </location>
</feature>
<organism evidence="8 9">
    <name type="scientific">Phanerochaete sordida</name>
    <dbReference type="NCBI Taxonomy" id="48140"/>
    <lineage>
        <taxon>Eukaryota</taxon>
        <taxon>Fungi</taxon>
        <taxon>Dikarya</taxon>
        <taxon>Basidiomycota</taxon>
        <taxon>Agaricomycotina</taxon>
        <taxon>Agaricomycetes</taxon>
        <taxon>Polyporales</taxon>
        <taxon>Phanerochaetaceae</taxon>
        <taxon>Phanerochaete</taxon>
    </lineage>
</organism>
<keyword evidence="2 6" id="KW-0812">Transmembrane</keyword>
<gene>
    <name evidence="8" type="ORF">PsYK624_110780</name>
</gene>
<accession>A0A9P3LI81</accession>
<feature type="compositionally biased region" description="Low complexity" evidence="5">
    <location>
        <begin position="38"/>
        <end position="60"/>
    </location>
</feature>
<dbReference type="EMBL" id="BPQB01000044">
    <property type="protein sequence ID" value="GJE94902.1"/>
    <property type="molecule type" value="Genomic_DNA"/>
</dbReference>
<feature type="compositionally biased region" description="Polar residues" evidence="5">
    <location>
        <begin position="180"/>
        <end position="194"/>
    </location>
</feature>
<keyword evidence="7" id="KW-0732">Signal</keyword>
<dbReference type="GO" id="GO:0016020">
    <property type="term" value="C:membrane"/>
    <property type="evidence" value="ECO:0007669"/>
    <property type="project" value="UniProtKB-SubCell"/>
</dbReference>
<evidence type="ECO:0000313" key="9">
    <source>
        <dbReference type="Proteomes" id="UP000703269"/>
    </source>
</evidence>
<feature type="compositionally biased region" description="Polar residues" evidence="5">
    <location>
        <begin position="227"/>
        <end position="240"/>
    </location>
</feature>
<protein>
    <submittedName>
        <fullName evidence="8">Uncharacterized protein</fullName>
    </submittedName>
</protein>
<evidence type="ECO:0000256" key="3">
    <source>
        <dbReference type="ARBA" id="ARBA00022989"/>
    </source>
</evidence>
<keyword evidence="3 6" id="KW-1133">Transmembrane helix</keyword>
<feature type="region of interest" description="Disordered" evidence="5">
    <location>
        <begin position="28"/>
        <end position="77"/>
    </location>
</feature>